<gene>
    <name evidence="1" type="ORF">SAMN02745190_02000</name>
</gene>
<dbReference type="STRING" id="1123243.SAMN02745190_02000"/>
<organism evidence="1 2">
    <name type="scientific">Schwartzia succinivorans DSM 10502</name>
    <dbReference type="NCBI Taxonomy" id="1123243"/>
    <lineage>
        <taxon>Bacteria</taxon>
        <taxon>Bacillati</taxon>
        <taxon>Bacillota</taxon>
        <taxon>Negativicutes</taxon>
        <taxon>Selenomonadales</taxon>
        <taxon>Selenomonadaceae</taxon>
        <taxon>Schwartzia</taxon>
    </lineage>
</organism>
<protein>
    <submittedName>
        <fullName evidence="1">Putative motility protein</fullName>
    </submittedName>
</protein>
<keyword evidence="2" id="KW-1185">Reference proteome</keyword>
<dbReference type="Proteomes" id="UP000184404">
    <property type="component" value="Unassembled WGS sequence"/>
</dbReference>
<evidence type="ECO:0000313" key="1">
    <source>
        <dbReference type="EMBL" id="SHF16850.1"/>
    </source>
</evidence>
<accession>A0A1M4ZFP6</accession>
<proteinExistence type="predicted"/>
<dbReference type="EMBL" id="FQUG01000008">
    <property type="protein sequence ID" value="SHF16850.1"/>
    <property type="molecule type" value="Genomic_DNA"/>
</dbReference>
<evidence type="ECO:0000313" key="2">
    <source>
        <dbReference type="Proteomes" id="UP000184404"/>
    </source>
</evidence>
<reference evidence="1 2" key="1">
    <citation type="submission" date="2016-11" db="EMBL/GenBank/DDBJ databases">
        <authorList>
            <person name="Jaros S."/>
            <person name="Januszkiewicz K."/>
            <person name="Wedrychowicz H."/>
        </authorList>
    </citation>
    <scope>NUCLEOTIDE SEQUENCE [LARGE SCALE GENOMIC DNA]</scope>
    <source>
        <strain evidence="1 2">DSM 10502</strain>
    </source>
</reference>
<dbReference type="AlphaFoldDB" id="A0A1M4ZFP6"/>
<sequence>MSIAAMSVGMHQAQVQQNLGVAVLKEAMDSSEQGLETMLSSMTESLDPNLGTMIDVLA</sequence>
<dbReference type="InterPro" id="IPR025906">
    <property type="entry name" value="YjfB_motility"/>
</dbReference>
<dbReference type="Pfam" id="PF14070">
    <property type="entry name" value="YjfB_motility"/>
    <property type="match status" value="1"/>
</dbReference>
<name>A0A1M4ZFP6_9FIRM</name>